<dbReference type="AlphaFoldDB" id="A0A1Q9AIF3"/>
<evidence type="ECO:0000256" key="3">
    <source>
        <dbReference type="ARBA" id="ARBA00022741"/>
    </source>
</evidence>
<evidence type="ECO:0000256" key="5">
    <source>
        <dbReference type="ARBA" id="ARBA00022967"/>
    </source>
</evidence>
<accession>A0A1Q9AIF3</accession>
<evidence type="ECO:0000313" key="9">
    <source>
        <dbReference type="Proteomes" id="UP000186143"/>
    </source>
</evidence>
<keyword evidence="2" id="KW-0813">Transport</keyword>
<comment type="caution">
    <text evidence="8">The sequence shown here is derived from an EMBL/GenBank/DDBJ whole genome shotgun (WGS) entry which is preliminary data.</text>
</comment>
<dbReference type="PROSITE" id="PS50893">
    <property type="entry name" value="ABC_TRANSPORTER_2"/>
    <property type="match status" value="1"/>
</dbReference>
<evidence type="ECO:0000256" key="6">
    <source>
        <dbReference type="ARBA" id="ARBA00037066"/>
    </source>
</evidence>
<gene>
    <name evidence="8" type="ORF">BJF92_16605</name>
</gene>
<dbReference type="InterPro" id="IPR003439">
    <property type="entry name" value="ABC_transporter-like_ATP-bd"/>
</dbReference>
<comment type="similarity">
    <text evidence="1">Belongs to the ABC transporter superfamily.</text>
</comment>
<evidence type="ECO:0000313" key="8">
    <source>
        <dbReference type="EMBL" id="OLP55022.1"/>
    </source>
</evidence>
<comment type="function">
    <text evidence="6">Part of the ABC transporter complex HmuTUV involved in hemin import. Responsible for energy coupling to the transport system.</text>
</comment>
<keyword evidence="5" id="KW-1278">Translocase</keyword>
<protein>
    <recommendedName>
        <fullName evidence="7">ABC transporter domain-containing protein</fullName>
    </recommendedName>
</protein>
<name>A0A1Q9AIF3_9HYPH</name>
<evidence type="ECO:0000256" key="4">
    <source>
        <dbReference type="ARBA" id="ARBA00022840"/>
    </source>
</evidence>
<evidence type="ECO:0000256" key="1">
    <source>
        <dbReference type="ARBA" id="ARBA00005417"/>
    </source>
</evidence>
<dbReference type="SUPFAM" id="SSF52540">
    <property type="entry name" value="P-loop containing nucleoside triphosphate hydrolases"/>
    <property type="match status" value="1"/>
</dbReference>
<dbReference type="InterPro" id="IPR003593">
    <property type="entry name" value="AAA+_ATPase"/>
</dbReference>
<dbReference type="InterPro" id="IPR027417">
    <property type="entry name" value="P-loop_NTPase"/>
</dbReference>
<dbReference type="PROSITE" id="PS00211">
    <property type="entry name" value="ABC_TRANSPORTER_1"/>
    <property type="match status" value="1"/>
</dbReference>
<dbReference type="InterPro" id="IPR017871">
    <property type="entry name" value="ABC_transporter-like_CS"/>
</dbReference>
<evidence type="ECO:0000259" key="7">
    <source>
        <dbReference type="PROSITE" id="PS50893"/>
    </source>
</evidence>
<dbReference type="Proteomes" id="UP000186143">
    <property type="component" value="Unassembled WGS sequence"/>
</dbReference>
<keyword evidence="3" id="KW-0547">Nucleotide-binding</keyword>
<dbReference type="Pfam" id="PF00005">
    <property type="entry name" value="ABC_tran"/>
    <property type="match status" value="1"/>
</dbReference>
<dbReference type="PANTHER" id="PTHR42794:SF1">
    <property type="entry name" value="HEMIN IMPORT ATP-BINDING PROTEIN HMUV"/>
    <property type="match status" value="1"/>
</dbReference>
<sequence length="266" mass="28963">MTRLSLSDFHVSIGRRHVVDTIGFDLKGGSIMAVLGPNGAGKSTFMKGLCGLRRARGTVRLDDVDLQALSAAERASLIGYVAQDTTHLSVRLTVFELLMLAQNGDRRAWKAAPESTRRAEEMLALLGLERFAGTMPSVLSGGERQMIALALALVRRPKLLLLDEPTSALDLANQLHMLEVVQDYTRRNAIITIAVLHDLNLATRYADACLLLARGRQVATGVTKEILSAAQIADLYRVECRSVDVDQGRFSAIYPISVLSDGVGHR</sequence>
<dbReference type="OrthoDB" id="9805601at2"/>
<keyword evidence="4" id="KW-0067">ATP-binding</keyword>
<evidence type="ECO:0000256" key="2">
    <source>
        <dbReference type="ARBA" id="ARBA00022448"/>
    </source>
</evidence>
<dbReference type="SMART" id="SM00382">
    <property type="entry name" value="AAA"/>
    <property type="match status" value="1"/>
</dbReference>
<dbReference type="Gene3D" id="3.40.50.300">
    <property type="entry name" value="P-loop containing nucleotide triphosphate hydrolases"/>
    <property type="match status" value="1"/>
</dbReference>
<proteinExistence type="inferred from homology"/>
<dbReference type="RefSeq" id="WP_075635060.1">
    <property type="nucleotide sequence ID" value="NZ_MKIO01000030.1"/>
</dbReference>
<dbReference type="EMBL" id="MKIO01000030">
    <property type="protein sequence ID" value="OLP55022.1"/>
    <property type="molecule type" value="Genomic_DNA"/>
</dbReference>
<organism evidence="8 9">
    <name type="scientific">Xaviernesmea rhizosphaerae</name>
    <dbReference type="NCBI Taxonomy" id="1672749"/>
    <lineage>
        <taxon>Bacteria</taxon>
        <taxon>Pseudomonadati</taxon>
        <taxon>Pseudomonadota</taxon>
        <taxon>Alphaproteobacteria</taxon>
        <taxon>Hyphomicrobiales</taxon>
        <taxon>Rhizobiaceae</taxon>
        <taxon>Rhizobium/Agrobacterium group</taxon>
        <taxon>Xaviernesmea</taxon>
    </lineage>
</organism>
<dbReference type="GO" id="GO:0005524">
    <property type="term" value="F:ATP binding"/>
    <property type="evidence" value="ECO:0007669"/>
    <property type="project" value="UniProtKB-KW"/>
</dbReference>
<dbReference type="CDD" id="cd03214">
    <property type="entry name" value="ABC_Iron-Siderophores_B12_Hemin"/>
    <property type="match status" value="1"/>
</dbReference>
<dbReference type="STRING" id="1672749.BJF92_16605"/>
<dbReference type="GO" id="GO:0016887">
    <property type="term" value="F:ATP hydrolysis activity"/>
    <property type="evidence" value="ECO:0007669"/>
    <property type="project" value="InterPro"/>
</dbReference>
<reference evidence="8 9" key="1">
    <citation type="submission" date="2016-09" db="EMBL/GenBank/DDBJ databases">
        <title>Rhizobium sp. nov., a novel species isolated from the rice rhizosphere.</title>
        <authorList>
            <person name="Zhao J."/>
            <person name="Zhang X."/>
        </authorList>
    </citation>
    <scope>NUCLEOTIDE SEQUENCE [LARGE SCALE GENOMIC DNA]</scope>
    <source>
        <strain evidence="8 9">MH17</strain>
    </source>
</reference>
<feature type="domain" description="ABC transporter" evidence="7">
    <location>
        <begin position="4"/>
        <end position="239"/>
    </location>
</feature>
<dbReference type="PANTHER" id="PTHR42794">
    <property type="entry name" value="HEMIN IMPORT ATP-BINDING PROTEIN HMUV"/>
    <property type="match status" value="1"/>
</dbReference>